<evidence type="ECO:0000313" key="3">
    <source>
        <dbReference type="Proteomes" id="UP000001168"/>
    </source>
</evidence>
<dbReference type="OrthoDB" id="9785372at2"/>
<reference evidence="2 3" key="1">
    <citation type="journal article" date="1994" name="J. Ferment. Bioeng.">
        <title>Molecular cloning and nucleotide sequence of the gene for an alkaline protease from the alkalophilic Bacillus sp. KSM-K16.</title>
        <authorList>
            <person name="Hakamada Y."/>
            <person name="Kobayashi T."/>
            <person name="Hitomi J."/>
            <person name="Kawai S."/>
            <person name="Ito S."/>
        </authorList>
    </citation>
    <scope>NUCLEOTIDE SEQUENCE [LARGE SCALE GENOMIC DNA]</scope>
    <source>
        <strain evidence="2 3">KSM-K16</strain>
    </source>
</reference>
<dbReference type="InterPro" id="IPR016040">
    <property type="entry name" value="NAD(P)-bd_dom"/>
</dbReference>
<dbReference type="InterPro" id="IPR036291">
    <property type="entry name" value="NAD(P)-bd_dom_sf"/>
</dbReference>
<keyword evidence="3" id="KW-1185">Reference proteome</keyword>
<gene>
    <name evidence="2" type="ordered locus">ABC3788</name>
</gene>
<dbReference type="AlphaFoldDB" id="Q5WBE1"/>
<protein>
    <submittedName>
        <fullName evidence="2">NADH-dependent flavin oxidoreductase</fullName>
    </submittedName>
</protein>
<dbReference type="PANTHER" id="PTHR43355:SF2">
    <property type="entry name" value="FLAVIN REDUCTASE (NADPH)"/>
    <property type="match status" value="1"/>
</dbReference>
<reference evidence="2 3" key="5">
    <citation type="journal article" date="2007" name="Extremophiles">
        <title>Intragenomic diversity of the V1 regions of 16S rRNA genes in high-alkaline protease-producing Bacillus clausii spp.</title>
        <authorList>
            <person name="Kageyama Y."/>
            <person name="Takaki Y."/>
            <person name="Shimamura S."/>
            <person name="Nishi S."/>
            <person name="Nogi Y."/>
            <person name="Uchimura K."/>
            <person name="Kobayashi T."/>
            <person name="Hitomi J."/>
            <person name="Ozaki K."/>
            <person name="Kawai S."/>
            <person name="Ito S."/>
            <person name="Horikoshi K."/>
        </authorList>
    </citation>
    <scope>NUCLEOTIDE SEQUENCE [LARGE SCALE GENOMIC DNA]</scope>
    <source>
        <strain evidence="2 3">KSM-K16</strain>
    </source>
</reference>
<accession>Q5WBE1</accession>
<dbReference type="InterPro" id="IPR051606">
    <property type="entry name" value="Polyketide_Oxido-like"/>
</dbReference>
<dbReference type="EMBL" id="AP006627">
    <property type="protein sequence ID" value="BAD66319.1"/>
    <property type="molecule type" value="Genomic_DNA"/>
</dbReference>
<dbReference type="eggNOG" id="COG2910">
    <property type="taxonomic scope" value="Bacteria"/>
</dbReference>
<name>Q5WBE1_SHOC1</name>
<evidence type="ECO:0000259" key="1">
    <source>
        <dbReference type="Pfam" id="PF13460"/>
    </source>
</evidence>
<dbReference type="Proteomes" id="UP000001168">
    <property type="component" value="Chromosome"/>
</dbReference>
<dbReference type="RefSeq" id="WP_011248622.1">
    <property type="nucleotide sequence ID" value="NC_006582.1"/>
</dbReference>
<dbReference type="PANTHER" id="PTHR43355">
    <property type="entry name" value="FLAVIN REDUCTASE (NADPH)"/>
    <property type="match status" value="1"/>
</dbReference>
<proteinExistence type="predicted"/>
<dbReference type="SUPFAM" id="SSF51735">
    <property type="entry name" value="NAD(P)-binding Rossmann-fold domains"/>
    <property type="match status" value="1"/>
</dbReference>
<dbReference type="HOGENOM" id="CLU_025711_3_2_9"/>
<dbReference type="Gene3D" id="3.40.50.720">
    <property type="entry name" value="NAD(P)-binding Rossmann-like Domain"/>
    <property type="match status" value="1"/>
</dbReference>
<organism evidence="2 3">
    <name type="scientific">Shouchella clausii (strain KSM-K16)</name>
    <name type="common">Alkalihalobacillus clausii</name>
    <dbReference type="NCBI Taxonomy" id="66692"/>
    <lineage>
        <taxon>Bacteria</taxon>
        <taxon>Bacillati</taxon>
        <taxon>Bacillota</taxon>
        <taxon>Bacilli</taxon>
        <taxon>Bacillales</taxon>
        <taxon>Bacillaceae</taxon>
        <taxon>Shouchella</taxon>
    </lineage>
</organism>
<reference evidence="2 3" key="2">
    <citation type="journal article" date="1995" name="Appl. Microbiol. Biotechnol.">
        <title>Purification and properties of an alkaline protease from alkalophilic Bacillus sp. KSM-K16.</title>
        <authorList>
            <person name="Kobayashi T."/>
            <person name="Hakamada Y."/>
            <person name="Adachi S."/>
            <person name="Hitomi J."/>
            <person name="Yoshimatsu T."/>
            <person name="Koike K."/>
            <person name="Kawai S."/>
            <person name="Ito S."/>
        </authorList>
    </citation>
    <scope>NUCLEOTIDE SEQUENCE [LARGE SCALE GENOMIC DNA]</scope>
    <source>
        <strain evidence="2 3">KSM-K16</strain>
    </source>
</reference>
<sequence length="214" mass="23302">MKTAVIGATGKAGQLIAQELKKRGHHVTAIIRNKSNLTANVDDVIEKNVNDLTATDVMPFQAVINAIGFPPEHSDQHVTVGRHLIAIFSEVKTARLLVVGGAGSLYVDKNHSRMLKDMPSFPDIFKPIAEAQSKNLADLRDVKTFDWTFISPAADFRVDGGRTGTYTKASEELTTNKEGNSYISYADFAIAVADEVEQASVLKGRFTVVGEELQ</sequence>
<feature type="domain" description="NAD(P)-binding" evidence="1">
    <location>
        <begin position="7"/>
        <end position="195"/>
    </location>
</feature>
<reference evidence="2 3" key="3">
    <citation type="journal article" date="1997" name="Protein Eng.">
        <title>High-resolution crystal structure of M-protease: phylogeny aided analysis of the high-alkaline adaptation mechanism.</title>
        <authorList>
            <person name="Shirai T."/>
            <person name="Suzuki A."/>
            <person name="Yamane T."/>
            <person name="Ashida T."/>
            <person name="Kobayashi T."/>
            <person name="Ito S."/>
        </authorList>
    </citation>
    <scope>NUCLEOTIDE SEQUENCE [LARGE SCALE GENOMIC DNA]</scope>
    <source>
        <strain evidence="2 3">KSM-K16</strain>
    </source>
</reference>
<dbReference type="STRING" id="66692.ABC3788"/>
<dbReference type="Pfam" id="PF13460">
    <property type="entry name" value="NAD_binding_10"/>
    <property type="match status" value="1"/>
</dbReference>
<reference evidence="3" key="4">
    <citation type="submission" date="2003-10" db="EMBL/GenBank/DDBJ databases">
        <title>The complete genome sequence of the alkaliphilic Bacillus clausii KSM-K16.</title>
        <authorList>
            <person name="Takaki Y."/>
            <person name="Kageyama Y."/>
            <person name="Shimamura S."/>
            <person name="Suzuki H."/>
            <person name="Nishi S."/>
            <person name="Hatada Y."/>
            <person name="Kawai S."/>
            <person name="Ito S."/>
            <person name="Horikoshi K."/>
        </authorList>
    </citation>
    <scope>NUCLEOTIDE SEQUENCE [LARGE SCALE GENOMIC DNA]</scope>
    <source>
        <strain evidence="3">KSM-K16</strain>
    </source>
</reference>
<dbReference type="GO" id="GO:0016646">
    <property type="term" value="F:oxidoreductase activity, acting on the CH-NH group of donors, NAD or NADP as acceptor"/>
    <property type="evidence" value="ECO:0007669"/>
    <property type="project" value="TreeGrafter"/>
</dbReference>
<dbReference type="KEGG" id="bcl:ABC3788"/>
<evidence type="ECO:0000313" key="2">
    <source>
        <dbReference type="EMBL" id="BAD66319.1"/>
    </source>
</evidence>